<feature type="compositionally biased region" description="Low complexity" evidence="1">
    <location>
        <begin position="316"/>
        <end position="338"/>
    </location>
</feature>
<accession>A0AAD5S8M8</accession>
<feature type="compositionally biased region" description="Basic and acidic residues" evidence="1">
    <location>
        <begin position="263"/>
        <end position="286"/>
    </location>
</feature>
<protein>
    <submittedName>
        <fullName evidence="2">Uncharacterized protein</fullName>
    </submittedName>
</protein>
<gene>
    <name evidence="2" type="ORF">HK097_009636</name>
</gene>
<dbReference type="EMBL" id="JADGJD010000656">
    <property type="protein sequence ID" value="KAJ3049359.1"/>
    <property type="molecule type" value="Genomic_DNA"/>
</dbReference>
<name>A0AAD5S8M8_9FUNG</name>
<evidence type="ECO:0000313" key="3">
    <source>
        <dbReference type="Proteomes" id="UP001212841"/>
    </source>
</evidence>
<feature type="compositionally biased region" description="Polar residues" evidence="1">
    <location>
        <begin position="443"/>
        <end position="454"/>
    </location>
</feature>
<feature type="compositionally biased region" description="Low complexity" evidence="1">
    <location>
        <begin position="387"/>
        <end position="399"/>
    </location>
</feature>
<evidence type="ECO:0000256" key="1">
    <source>
        <dbReference type="SAM" id="MobiDB-lite"/>
    </source>
</evidence>
<sequence length="690" mass="73164">MYLYRAESVLSTLVPKLCENDEYEFLVMKEGVTIDDVLAKAGGKSKRGTKGKKSETQLPSRQNYTRTLSASADRSSSSTTDLAQSDGAIIMAEAEATVEQATAQPQEEAPLTLPIAQTSRPLTPGIHIASLPPGSQLATPILAAVPEAEQVRPNLEVTQYPLQKNKKLHAVAVSGGFRGTTTTPASTPVPVEVHAPVLLNSLNPLHALGVQGGLVGSSYLNTFQPSSTVPPPPGMEQHTLNHSAAGFEPGSETPAEAEPLPETPRDEHQQIQKGDPQSRQEARQAEMKQPPSQPIPSLSTDPQQKAPTPSQKMPDSITPPQHSSPSSSQQNRPSSPDSAPDARISPMTEPTNLIPAVEPSSPHLESAPAPSVLTSPPFNLGAANSPSRQQTSTSSRQTSDTAFASGTGRHDHGGDASSSSRSVIGDAQRSEKEERFVDVGDAISSSRNAISDAQRSGAGQGAERGKHSAVGRANGTMSMEEKARQIQWSIDGQSHIIGEEMGSGKGDGAGGFDIPDLRQLLASPTREPHDPELQQMSPHLLLQMLASRMQTGGNPDVTPHQEMLDGQLPLRQISSTFGDVPETPQNLLRMFTRAPKRRLSSTPGGSPRIPIPSRQLPVNGQAPLPSSRITANEEIMSPLQIAAASANLSTRRPGLGAEFMDQGQNGTAVYAEVTGLWDGAERAVQADHCR</sequence>
<reference evidence="2" key="1">
    <citation type="submission" date="2020-05" db="EMBL/GenBank/DDBJ databases">
        <title>Phylogenomic resolution of chytrid fungi.</title>
        <authorList>
            <person name="Stajich J.E."/>
            <person name="Amses K."/>
            <person name="Simmons R."/>
            <person name="Seto K."/>
            <person name="Myers J."/>
            <person name="Bonds A."/>
            <person name="Quandt C.A."/>
            <person name="Barry K."/>
            <person name="Liu P."/>
            <person name="Grigoriev I."/>
            <person name="Longcore J.E."/>
            <person name="James T.Y."/>
        </authorList>
    </citation>
    <scope>NUCLEOTIDE SEQUENCE</scope>
    <source>
        <strain evidence="2">JEL0318</strain>
    </source>
</reference>
<organism evidence="2 3">
    <name type="scientific">Rhizophlyctis rosea</name>
    <dbReference type="NCBI Taxonomy" id="64517"/>
    <lineage>
        <taxon>Eukaryota</taxon>
        <taxon>Fungi</taxon>
        <taxon>Fungi incertae sedis</taxon>
        <taxon>Chytridiomycota</taxon>
        <taxon>Chytridiomycota incertae sedis</taxon>
        <taxon>Chytridiomycetes</taxon>
        <taxon>Rhizophlyctidales</taxon>
        <taxon>Rhizophlyctidaceae</taxon>
        <taxon>Rhizophlyctis</taxon>
    </lineage>
</organism>
<feature type="compositionally biased region" description="Basic and acidic residues" evidence="1">
    <location>
        <begin position="428"/>
        <end position="438"/>
    </location>
</feature>
<dbReference type="Proteomes" id="UP001212841">
    <property type="component" value="Unassembled WGS sequence"/>
</dbReference>
<evidence type="ECO:0000313" key="2">
    <source>
        <dbReference type="EMBL" id="KAJ3049359.1"/>
    </source>
</evidence>
<feature type="region of interest" description="Disordered" evidence="1">
    <location>
        <begin position="596"/>
        <end position="620"/>
    </location>
</feature>
<feature type="region of interest" description="Disordered" evidence="1">
    <location>
        <begin position="225"/>
        <end position="469"/>
    </location>
</feature>
<proteinExistence type="predicted"/>
<feature type="compositionally biased region" description="Polar residues" evidence="1">
    <location>
        <begin position="372"/>
        <end position="386"/>
    </location>
</feature>
<dbReference type="AlphaFoldDB" id="A0AAD5S8M8"/>
<feature type="compositionally biased region" description="Low complexity" evidence="1">
    <location>
        <begin position="65"/>
        <end position="82"/>
    </location>
</feature>
<feature type="region of interest" description="Disordered" evidence="1">
    <location>
        <begin position="42"/>
        <end position="83"/>
    </location>
</feature>
<comment type="caution">
    <text evidence="2">The sequence shown here is derived from an EMBL/GenBank/DDBJ whole genome shotgun (WGS) entry which is preliminary data.</text>
</comment>
<feature type="compositionally biased region" description="Polar residues" evidence="1">
    <location>
        <begin position="295"/>
        <end position="313"/>
    </location>
</feature>
<keyword evidence="3" id="KW-1185">Reference proteome</keyword>